<keyword evidence="4" id="KW-0413">Isomerase</keyword>
<comment type="cofactor">
    <cofactor evidence="1">
        <name>adenosylcob(III)alamin</name>
        <dbReference type="ChEBI" id="CHEBI:18408"/>
    </cofactor>
</comment>
<dbReference type="Pfam" id="PF02310">
    <property type="entry name" value="B12-binding"/>
    <property type="match status" value="1"/>
</dbReference>
<dbReference type="SUPFAM" id="SSF52242">
    <property type="entry name" value="Cobalamin (vitamin B12)-binding domain"/>
    <property type="match status" value="1"/>
</dbReference>
<dbReference type="NCBIfam" id="TIGR00640">
    <property type="entry name" value="acid_CoA_mut_C"/>
    <property type="match status" value="1"/>
</dbReference>
<evidence type="ECO:0000256" key="3">
    <source>
        <dbReference type="ARBA" id="ARBA00022723"/>
    </source>
</evidence>
<gene>
    <name evidence="7" type="ORF">I6N98_00770</name>
</gene>
<sequence>MPIANWEDCKVTAPLFSRQKRPLRVLLAKLGMDTHTVGVTVIAHALREAGMEVIFTGLKQTPESVVAAAIQEDVDVVGISTLSAGHTRSLPKLARLLKEAGAGDKLLLAGGVIPQEDQPALEAAGVDQIFTMGADTRDIVAYLENWWAEANEAGRADE</sequence>
<dbReference type="PANTHER" id="PTHR48101:SF1">
    <property type="entry name" value="METHYLMALONYL-COA MUTASE, LARGE SUBUNIT"/>
    <property type="match status" value="1"/>
</dbReference>
<dbReference type="PANTHER" id="PTHR48101">
    <property type="entry name" value="METHYLMALONYL-COA MUTASE, MITOCHONDRIAL-RELATED"/>
    <property type="match status" value="1"/>
</dbReference>
<reference evidence="7 8" key="1">
    <citation type="submission" date="2020-12" db="EMBL/GenBank/DDBJ databases">
        <authorList>
            <person name="Shan Y."/>
        </authorList>
    </citation>
    <scope>NUCLEOTIDE SEQUENCE [LARGE SCALE GENOMIC DNA]</scope>
    <source>
        <strain evidence="8">csc3.9</strain>
    </source>
</reference>
<dbReference type="EMBL" id="CP066167">
    <property type="protein sequence ID" value="QQD18442.1"/>
    <property type="molecule type" value="Genomic_DNA"/>
</dbReference>
<evidence type="ECO:0000313" key="8">
    <source>
        <dbReference type="Proteomes" id="UP000596063"/>
    </source>
</evidence>
<evidence type="ECO:0000256" key="5">
    <source>
        <dbReference type="ARBA" id="ARBA00023285"/>
    </source>
</evidence>
<accession>A0A7T4UQF8</accession>
<name>A0A7T4UQF8_9GAMM</name>
<dbReference type="Proteomes" id="UP000596063">
    <property type="component" value="Chromosome"/>
</dbReference>
<dbReference type="KEGG" id="snan:I6N98_00770"/>
<evidence type="ECO:0000256" key="4">
    <source>
        <dbReference type="ARBA" id="ARBA00023235"/>
    </source>
</evidence>
<evidence type="ECO:0000256" key="2">
    <source>
        <dbReference type="ARBA" id="ARBA00022628"/>
    </source>
</evidence>
<dbReference type="Gene3D" id="3.40.50.280">
    <property type="entry name" value="Cobalamin-binding domain"/>
    <property type="match status" value="1"/>
</dbReference>
<protein>
    <submittedName>
        <fullName evidence="7">Cobalamin B12-binding domain-containing protein</fullName>
    </submittedName>
</protein>
<dbReference type="GO" id="GO:0016853">
    <property type="term" value="F:isomerase activity"/>
    <property type="evidence" value="ECO:0007669"/>
    <property type="project" value="UniProtKB-KW"/>
</dbReference>
<keyword evidence="3" id="KW-0479">Metal-binding</keyword>
<keyword evidence="2" id="KW-0846">Cobalamin</keyword>
<organism evidence="7 8">
    <name type="scientific">Spongiibacter nanhainus</name>
    <dbReference type="NCBI Taxonomy" id="2794344"/>
    <lineage>
        <taxon>Bacteria</taxon>
        <taxon>Pseudomonadati</taxon>
        <taxon>Pseudomonadota</taxon>
        <taxon>Gammaproteobacteria</taxon>
        <taxon>Cellvibrionales</taxon>
        <taxon>Spongiibacteraceae</taxon>
        <taxon>Spongiibacter</taxon>
    </lineage>
</organism>
<dbReference type="GO" id="GO:0031419">
    <property type="term" value="F:cobalamin binding"/>
    <property type="evidence" value="ECO:0007669"/>
    <property type="project" value="UniProtKB-KW"/>
</dbReference>
<feature type="domain" description="B12-binding" evidence="6">
    <location>
        <begin position="22"/>
        <end position="150"/>
    </location>
</feature>
<dbReference type="InterPro" id="IPR006159">
    <property type="entry name" value="Acid_CoA_mut_C"/>
</dbReference>
<keyword evidence="5" id="KW-0170">Cobalt</keyword>
<evidence type="ECO:0000259" key="6">
    <source>
        <dbReference type="PROSITE" id="PS51332"/>
    </source>
</evidence>
<keyword evidence="8" id="KW-1185">Reference proteome</keyword>
<evidence type="ECO:0000256" key="1">
    <source>
        <dbReference type="ARBA" id="ARBA00001922"/>
    </source>
</evidence>
<dbReference type="AlphaFoldDB" id="A0A7T4UQF8"/>
<evidence type="ECO:0000313" key="7">
    <source>
        <dbReference type="EMBL" id="QQD18442.1"/>
    </source>
</evidence>
<dbReference type="GO" id="GO:0046872">
    <property type="term" value="F:metal ion binding"/>
    <property type="evidence" value="ECO:0007669"/>
    <property type="project" value="UniProtKB-KW"/>
</dbReference>
<dbReference type="PROSITE" id="PS51332">
    <property type="entry name" value="B12_BINDING"/>
    <property type="match status" value="1"/>
</dbReference>
<dbReference type="InterPro" id="IPR036724">
    <property type="entry name" value="Cobalamin-bd_sf"/>
</dbReference>
<dbReference type="CDD" id="cd02071">
    <property type="entry name" value="MM_CoA_mut_B12_BD"/>
    <property type="match status" value="1"/>
</dbReference>
<dbReference type="InterPro" id="IPR006158">
    <property type="entry name" value="Cobalamin-bd"/>
</dbReference>
<proteinExistence type="predicted"/>